<evidence type="ECO:0000256" key="9">
    <source>
        <dbReference type="ARBA" id="ARBA00023242"/>
    </source>
</evidence>
<dbReference type="PANTHER" id="PTHR47659">
    <property type="entry name" value="ZN(II)2CYS6 TRANSCRIPTION FACTOR (EUROFUNG)-RELATED"/>
    <property type="match status" value="1"/>
</dbReference>
<dbReference type="STRING" id="1336337.A0A3N4JEU9"/>
<evidence type="ECO:0000313" key="13">
    <source>
        <dbReference type="Proteomes" id="UP000276215"/>
    </source>
</evidence>
<feature type="compositionally biased region" description="Polar residues" evidence="10">
    <location>
        <begin position="336"/>
        <end position="353"/>
    </location>
</feature>
<evidence type="ECO:0000256" key="6">
    <source>
        <dbReference type="ARBA" id="ARBA00023015"/>
    </source>
</evidence>
<evidence type="ECO:0000256" key="4">
    <source>
        <dbReference type="ARBA" id="ARBA00022723"/>
    </source>
</evidence>
<comment type="similarity">
    <text evidence="2">Belongs to the ERT1/acuK family.</text>
</comment>
<reference evidence="12 13" key="1">
    <citation type="journal article" date="2018" name="Nat. Ecol. Evol.">
        <title>Pezizomycetes genomes reveal the molecular basis of ectomycorrhizal truffle lifestyle.</title>
        <authorList>
            <person name="Murat C."/>
            <person name="Payen T."/>
            <person name="Noel B."/>
            <person name="Kuo A."/>
            <person name="Morin E."/>
            <person name="Chen J."/>
            <person name="Kohler A."/>
            <person name="Krizsan K."/>
            <person name="Balestrini R."/>
            <person name="Da Silva C."/>
            <person name="Montanini B."/>
            <person name="Hainaut M."/>
            <person name="Levati E."/>
            <person name="Barry K.W."/>
            <person name="Belfiori B."/>
            <person name="Cichocki N."/>
            <person name="Clum A."/>
            <person name="Dockter R.B."/>
            <person name="Fauchery L."/>
            <person name="Guy J."/>
            <person name="Iotti M."/>
            <person name="Le Tacon F."/>
            <person name="Lindquist E.A."/>
            <person name="Lipzen A."/>
            <person name="Malagnac F."/>
            <person name="Mello A."/>
            <person name="Molinier V."/>
            <person name="Miyauchi S."/>
            <person name="Poulain J."/>
            <person name="Riccioni C."/>
            <person name="Rubini A."/>
            <person name="Sitrit Y."/>
            <person name="Splivallo R."/>
            <person name="Traeger S."/>
            <person name="Wang M."/>
            <person name="Zifcakova L."/>
            <person name="Wipf D."/>
            <person name="Zambonelli A."/>
            <person name="Paolocci F."/>
            <person name="Nowrousian M."/>
            <person name="Ottonello S."/>
            <person name="Baldrian P."/>
            <person name="Spatafora J.W."/>
            <person name="Henrissat B."/>
            <person name="Nagy L.G."/>
            <person name="Aury J.M."/>
            <person name="Wincker P."/>
            <person name="Grigoriev I.V."/>
            <person name="Bonfante P."/>
            <person name="Martin F.M."/>
        </authorList>
    </citation>
    <scope>NUCLEOTIDE SEQUENCE [LARGE SCALE GENOMIC DNA]</scope>
    <source>
        <strain evidence="12 13">120613-1</strain>
    </source>
</reference>
<feature type="region of interest" description="Disordered" evidence="10">
    <location>
        <begin position="1"/>
        <end position="61"/>
    </location>
</feature>
<organism evidence="12 13">
    <name type="scientific">Choiromyces venosus 120613-1</name>
    <dbReference type="NCBI Taxonomy" id="1336337"/>
    <lineage>
        <taxon>Eukaryota</taxon>
        <taxon>Fungi</taxon>
        <taxon>Dikarya</taxon>
        <taxon>Ascomycota</taxon>
        <taxon>Pezizomycotina</taxon>
        <taxon>Pezizomycetes</taxon>
        <taxon>Pezizales</taxon>
        <taxon>Tuberaceae</taxon>
        <taxon>Choiromyces</taxon>
    </lineage>
</organism>
<evidence type="ECO:0000256" key="3">
    <source>
        <dbReference type="ARBA" id="ARBA00022432"/>
    </source>
</evidence>
<dbReference type="CDD" id="cd00067">
    <property type="entry name" value="GAL4"/>
    <property type="match status" value="1"/>
</dbReference>
<accession>A0A3N4JEU9</accession>
<feature type="compositionally biased region" description="Gly residues" evidence="10">
    <location>
        <begin position="165"/>
        <end position="196"/>
    </location>
</feature>
<keyword evidence="8" id="KW-0804">Transcription</keyword>
<evidence type="ECO:0000256" key="10">
    <source>
        <dbReference type="SAM" id="MobiDB-lite"/>
    </source>
</evidence>
<dbReference type="InterPro" id="IPR056751">
    <property type="entry name" value="PAS_13"/>
</dbReference>
<dbReference type="SUPFAM" id="SSF57701">
    <property type="entry name" value="Zn2/Cys6 DNA-binding domain"/>
    <property type="match status" value="1"/>
</dbReference>
<evidence type="ECO:0000256" key="7">
    <source>
        <dbReference type="ARBA" id="ARBA00023125"/>
    </source>
</evidence>
<evidence type="ECO:0000256" key="5">
    <source>
        <dbReference type="ARBA" id="ARBA00022833"/>
    </source>
</evidence>
<dbReference type="GO" id="GO:0000977">
    <property type="term" value="F:RNA polymerase II transcription regulatory region sequence-specific DNA binding"/>
    <property type="evidence" value="ECO:0007669"/>
    <property type="project" value="TreeGrafter"/>
</dbReference>
<feature type="domain" description="Zn(2)-C6 fungal-type" evidence="11">
    <location>
        <begin position="67"/>
        <end position="96"/>
    </location>
</feature>
<keyword evidence="5" id="KW-0862">Zinc</keyword>
<sequence>MVKPDPDSPGETAASITTTTTATATPATTTTTTATGQQPPTVPPAPSSNIASSKDPGRPRRKKARRACFACQRAHLTCGDERPCQRCIKRGLQNACHDGVRKKAKYLHDAPIDDVPEFAGGFSSYPTHHVPGNINTDMLPPDGTINPGTIESPGLQESSPTKGSAGRGNTGAGGNGGGTGGGGGNGGGGGASGGNFPGTPLFDPSDPAFFNFDIASLNFGSQYGALEFGVLGRMSGQAADADDGSVGSYAYSPSMGAGEGYSGFSAPQDDPSHFRDGWSGGHGGGRNSGAGHTVGFAGTYMIEAGPGSLTSPSPPVESPRQNYIQSTAQTTAGAANYDTTATSGPMSSPSFYQSGGHHRPSTLQQVQSASTAQQQQQQQQQVPQVQAPIRRRRLPDDPSHIYNSITAPYPYTLHYHRLFHMLETRFPKPLLLRIARAMASFRPSFIACTQTLKADDLLFMEKCFQRTLWEYERFIQNCGTPTLVCRRTGEVVGVGKEFCMLTGWEKQVLLGERANRNTNVPVNGEVVNLPPPPVDEYGLGGVGVPGTGVGGGGVGGLGGMKKPVFLAELLDDESVVEFYEQFARLAFGDSRGAVMTTCKVLKYRAEKDDSNSAKKEGAREVRGMDGLGAKDGKVECAFCWTIKRDVFDIPMLIVANFLPILPRPAPEAGK</sequence>
<dbReference type="OrthoDB" id="2538135at2759"/>
<evidence type="ECO:0000256" key="1">
    <source>
        <dbReference type="ARBA" id="ARBA00004123"/>
    </source>
</evidence>
<keyword evidence="7" id="KW-0238">DNA-binding</keyword>
<keyword evidence="9" id="KW-0539">Nucleus</keyword>
<feature type="region of interest" description="Disordered" evidence="10">
    <location>
        <begin position="140"/>
        <end position="200"/>
    </location>
</feature>
<dbReference type="GO" id="GO:0009267">
    <property type="term" value="P:cellular response to starvation"/>
    <property type="evidence" value="ECO:0007669"/>
    <property type="project" value="TreeGrafter"/>
</dbReference>
<dbReference type="InterPro" id="IPR001138">
    <property type="entry name" value="Zn2Cys6_DnaBD"/>
</dbReference>
<dbReference type="AlphaFoldDB" id="A0A3N4JEU9"/>
<name>A0A3N4JEU9_9PEZI</name>
<dbReference type="GO" id="GO:0006094">
    <property type="term" value="P:gluconeogenesis"/>
    <property type="evidence" value="ECO:0007669"/>
    <property type="project" value="UniProtKB-KW"/>
</dbReference>
<keyword evidence="6" id="KW-0805">Transcription regulation</keyword>
<keyword evidence="4" id="KW-0479">Metal-binding</keyword>
<dbReference type="GO" id="GO:0005634">
    <property type="term" value="C:nucleus"/>
    <property type="evidence" value="ECO:0007669"/>
    <property type="project" value="UniProtKB-SubCell"/>
</dbReference>
<evidence type="ECO:0000259" key="11">
    <source>
        <dbReference type="PROSITE" id="PS50048"/>
    </source>
</evidence>
<feature type="region of interest" description="Disordered" evidence="10">
    <location>
        <begin position="265"/>
        <end position="291"/>
    </location>
</feature>
<dbReference type="InterPro" id="IPR036864">
    <property type="entry name" value="Zn2-C6_fun-type_DNA-bd_sf"/>
</dbReference>
<evidence type="ECO:0000256" key="2">
    <source>
        <dbReference type="ARBA" id="ARBA00010855"/>
    </source>
</evidence>
<gene>
    <name evidence="12" type="ORF">L873DRAFT_1836618</name>
</gene>
<keyword evidence="3" id="KW-0312">Gluconeogenesis</keyword>
<proteinExistence type="inferred from homology"/>
<keyword evidence="13" id="KW-1185">Reference proteome</keyword>
<dbReference type="EMBL" id="ML120411">
    <property type="protein sequence ID" value="RPA96796.1"/>
    <property type="molecule type" value="Genomic_DNA"/>
</dbReference>
<dbReference type="GO" id="GO:0008270">
    <property type="term" value="F:zinc ion binding"/>
    <property type="evidence" value="ECO:0007669"/>
    <property type="project" value="InterPro"/>
</dbReference>
<evidence type="ECO:0000313" key="12">
    <source>
        <dbReference type="EMBL" id="RPA96796.1"/>
    </source>
</evidence>
<feature type="compositionally biased region" description="Low complexity" evidence="10">
    <location>
        <begin position="364"/>
        <end position="388"/>
    </location>
</feature>
<dbReference type="Proteomes" id="UP000276215">
    <property type="component" value="Unassembled WGS sequence"/>
</dbReference>
<dbReference type="PROSITE" id="PS50048">
    <property type="entry name" value="ZN2_CY6_FUNGAL_2"/>
    <property type="match status" value="1"/>
</dbReference>
<protein>
    <recommendedName>
        <fullName evidence="11">Zn(2)-C6 fungal-type domain-containing protein</fullName>
    </recommendedName>
</protein>
<feature type="compositionally biased region" description="Gly residues" evidence="10">
    <location>
        <begin position="278"/>
        <end position="288"/>
    </location>
</feature>
<feature type="compositionally biased region" description="Low complexity" evidence="10">
    <location>
        <begin position="12"/>
        <end position="39"/>
    </location>
</feature>
<dbReference type="InterPro" id="IPR050335">
    <property type="entry name" value="ERT1_acuK_gluconeogen_tf"/>
</dbReference>
<comment type="subcellular location">
    <subcellularLocation>
        <location evidence="1">Nucleus</location>
    </subcellularLocation>
</comment>
<dbReference type="SMART" id="SM00066">
    <property type="entry name" value="GAL4"/>
    <property type="match status" value="1"/>
</dbReference>
<feature type="region of interest" description="Disordered" evidence="10">
    <location>
        <begin position="336"/>
        <end position="399"/>
    </location>
</feature>
<dbReference type="GO" id="GO:0000981">
    <property type="term" value="F:DNA-binding transcription factor activity, RNA polymerase II-specific"/>
    <property type="evidence" value="ECO:0007669"/>
    <property type="project" value="InterPro"/>
</dbReference>
<evidence type="ECO:0000256" key="8">
    <source>
        <dbReference type="ARBA" id="ARBA00023163"/>
    </source>
</evidence>
<dbReference type="Pfam" id="PF24990">
    <property type="entry name" value="PAS_13"/>
    <property type="match status" value="1"/>
</dbReference>
<dbReference type="Gene3D" id="4.10.240.10">
    <property type="entry name" value="Zn(2)-C6 fungal-type DNA-binding domain"/>
    <property type="match status" value="1"/>
</dbReference>
<dbReference type="PANTHER" id="PTHR47659:SF1">
    <property type="entry name" value="TRANSCRIPTION ACTIVATOR OF GLUCONEOGENESIS ERT1"/>
    <property type="match status" value="1"/>
</dbReference>